<sequence length="99" mass="11934">MKTFVYILFSEKLNRFYTGLTTLKIEERLNNHLEKKYSTSNFTQKANDWKIFLFIECESTSHGRKLELFIKKMKSSKFILSLKDDPEKLQNIIERTNQY</sequence>
<accession>A0ABW5B4A8</accession>
<evidence type="ECO:0000313" key="2">
    <source>
        <dbReference type="EMBL" id="MFD2200962.1"/>
    </source>
</evidence>
<dbReference type="RefSeq" id="WP_380800849.1">
    <property type="nucleotide sequence ID" value="NZ_JBHUIV010000010.1"/>
</dbReference>
<dbReference type="PROSITE" id="PS50164">
    <property type="entry name" value="GIY_YIG"/>
    <property type="match status" value="1"/>
</dbReference>
<gene>
    <name evidence="2" type="ORF">ACFSKV_05240</name>
</gene>
<comment type="caution">
    <text evidence="2">The sequence shown here is derived from an EMBL/GenBank/DDBJ whole genome shotgun (WGS) entry which is preliminary data.</text>
</comment>
<dbReference type="SUPFAM" id="SSF82771">
    <property type="entry name" value="GIY-YIG endonuclease"/>
    <property type="match status" value="1"/>
</dbReference>
<dbReference type="Proteomes" id="UP001597414">
    <property type="component" value="Unassembled WGS sequence"/>
</dbReference>
<evidence type="ECO:0000259" key="1">
    <source>
        <dbReference type="PROSITE" id="PS50164"/>
    </source>
</evidence>
<evidence type="ECO:0000313" key="3">
    <source>
        <dbReference type="Proteomes" id="UP001597414"/>
    </source>
</evidence>
<keyword evidence="3" id="KW-1185">Reference proteome</keyword>
<reference evidence="3" key="1">
    <citation type="journal article" date="2019" name="Int. J. Syst. Evol. Microbiol.">
        <title>The Global Catalogue of Microorganisms (GCM) 10K type strain sequencing project: providing services to taxonomists for standard genome sequencing and annotation.</title>
        <authorList>
            <consortium name="The Broad Institute Genomics Platform"/>
            <consortium name="The Broad Institute Genome Sequencing Center for Infectious Disease"/>
            <person name="Wu L."/>
            <person name="Ma J."/>
        </authorList>
    </citation>
    <scope>NUCLEOTIDE SEQUENCE [LARGE SCALE GENOMIC DNA]</scope>
    <source>
        <strain evidence="3">KCTC 19812</strain>
    </source>
</reference>
<dbReference type="EMBL" id="JBHUIV010000010">
    <property type="protein sequence ID" value="MFD2200962.1"/>
    <property type="molecule type" value="Genomic_DNA"/>
</dbReference>
<dbReference type="Pfam" id="PF01541">
    <property type="entry name" value="GIY-YIG"/>
    <property type="match status" value="1"/>
</dbReference>
<name>A0ABW5B4A8_9BACT</name>
<protein>
    <submittedName>
        <fullName evidence="2">GIY-YIG nuclease family protein</fullName>
    </submittedName>
</protein>
<feature type="domain" description="GIY-YIG" evidence="1">
    <location>
        <begin position="1"/>
        <end position="80"/>
    </location>
</feature>
<dbReference type="Gene3D" id="3.40.1440.10">
    <property type="entry name" value="GIY-YIG endonuclease"/>
    <property type="match status" value="1"/>
</dbReference>
<dbReference type="InterPro" id="IPR000305">
    <property type="entry name" value="GIY-YIG_endonuc"/>
</dbReference>
<proteinExistence type="predicted"/>
<organism evidence="2 3">
    <name type="scientific">Shivajiella indica</name>
    <dbReference type="NCBI Taxonomy" id="872115"/>
    <lineage>
        <taxon>Bacteria</taxon>
        <taxon>Pseudomonadati</taxon>
        <taxon>Bacteroidota</taxon>
        <taxon>Cytophagia</taxon>
        <taxon>Cytophagales</taxon>
        <taxon>Cyclobacteriaceae</taxon>
        <taxon>Shivajiella</taxon>
    </lineage>
</organism>
<dbReference type="InterPro" id="IPR035901">
    <property type="entry name" value="GIY-YIG_endonuc_sf"/>
</dbReference>